<dbReference type="EMBL" id="KI673945">
    <property type="protein sequence ID" value="ETL35666.1"/>
    <property type="molecule type" value="Genomic_DNA"/>
</dbReference>
<reference evidence="1" key="1">
    <citation type="submission" date="2013-11" db="EMBL/GenBank/DDBJ databases">
        <title>The Genome Sequence of Phytophthora parasitica CJ05E6.</title>
        <authorList>
            <consortium name="The Broad Institute Genomics Platform"/>
            <person name="Russ C."/>
            <person name="Tyler B."/>
            <person name="Panabieres F."/>
            <person name="Shan W."/>
            <person name="Tripathy S."/>
            <person name="Grunwald N."/>
            <person name="Machado M."/>
            <person name="Johnson C.S."/>
            <person name="Arredondo F."/>
            <person name="Hong C."/>
            <person name="Coffey M."/>
            <person name="Young S.K."/>
            <person name="Zeng Q."/>
            <person name="Gargeya S."/>
            <person name="Fitzgerald M."/>
            <person name="Abouelleil A."/>
            <person name="Alvarado L."/>
            <person name="Chapman S.B."/>
            <person name="Gainer-Dewar J."/>
            <person name="Goldberg J."/>
            <person name="Griggs A."/>
            <person name="Gujja S."/>
            <person name="Hansen M."/>
            <person name="Howarth C."/>
            <person name="Imamovic A."/>
            <person name="Ireland A."/>
            <person name="Larimer J."/>
            <person name="McCowan C."/>
            <person name="Murphy C."/>
            <person name="Pearson M."/>
            <person name="Poon T.W."/>
            <person name="Priest M."/>
            <person name="Roberts A."/>
            <person name="Saif S."/>
            <person name="Shea T."/>
            <person name="Sykes S."/>
            <person name="Wortman J."/>
            <person name="Nusbaum C."/>
            <person name="Birren B."/>
        </authorList>
    </citation>
    <scope>NUCLEOTIDE SEQUENCE [LARGE SCALE GENOMIC DNA]</scope>
    <source>
        <strain evidence="1">CJ05E6</strain>
    </source>
</reference>
<sequence>MSRPSCHLIGQRTRWPRRPAALRPSFPLLCLRDVFTRLNI</sequence>
<protein>
    <submittedName>
        <fullName evidence="1">Uncharacterized protein</fullName>
    </submittedName>
</protein>
<organism evidence="1">
    <name type="scientific">Phytophthora nicotianae</name>
    <name type="common">Potato buckeye rot agent</name>
    <name type="synonym">Phytophthora parasitica</name>
    <dbReference type="NCBI Taxonomy" id="4792"/>
    <lineage>
        <taxon>Eukaryota</taxon>
        <taxon>Sar</taxon>
        <taxon>Stramenopiles</taxon>
        <taxon>Oomycota</taxon>
        <taxon>Peronosporomycetes</taxon>
        <taxon>Peronosporales</taxon>
        <taxon>Peronosporaceae</taxon>
        <taxon>Phytophthora</taxon>
    </lineage>
</organism>
<name>W2INH4_PHYNI</name>
<dbReference type="Proteomes" id="UP000054532">
    <property type="component" value="Unassembled WGS sequence"/>
</dbReference>
<accession>W2INH4</accession>
<dbReference type="EMBL" id="KI693855">
    <property type="protein sequence ID" value="ETM42147.1"/>
    <property type="molecule type" value="Genomic_DNA"/>
</dbReference>
<evidence type="ECO:0000313" key="1">
    <source>
        <dbReference type="EMBL" id="ETL35666.1"/>
    </source>
</evidence>
<dbReference type="AlphaFoldDB" id="W2INH4"/>
<proteinExistence type="predicted"/>
<reference evidence="2" key="2">
    <citation type="submission" date="2013-11" db="EMBL/GenBank/DDBJ databases">
        <title>The Genome Sequence of Phytophthora parasitica IAC_01/95.</title>
        <authorList>
            <consortium name="The Broad Institute Genomics Platform"/>
            <person name="Russ C."/>
            <person name="Tyler B."/>
            <person name="Panabieres F."/>
            <person name="Shan W."/>
            <person name="Tripathy S."/>
            <person name="Grunwald N."/>
            <person name="Machado M."/>
            <person name="Johnson C.S."/>
            <person name="Arredondo F."/>
            <person name="Hong C."/>
            <person name="Coffey M."/>
            <person name="Young S.K."/>
            <person name="Zeng Q."/>
            <person name="Gargeya S."/>
            <person name="Fitzgerald M."/>
            <person name="Abouelleil A."/>
            <person name="Alvarado L."/>
            <person name="Chapman S.B."/>
            <person name="Gainer-Dewar J."/>
            <person name="Goldberg J."/>
            <person name="Griggs A."/>
            <person name="Gujja S."/>
            <person name="Hansen M."/>
            <person name="Howarth C."/>
            <person name="Imamovic A."/>
            <person name="Ireland A."/>
            <person name="Larimer J."/>
            <person name="McCowan C."/>
            <person name="Murphy C."/>
            <person name="Pearson M."/>
            <person name="Poon T.W."/>
            <person name="Priest M."/>
            <person name="Roberts A."/>
            <person name="Saif S."/>
            <person name="Shea T."/>
            <person name="Sykes S."/>
            <person name="Wortman J."/>
            <person name="Nusbaum C."/>
            <person name="Birren B."/>
        </authorList>
    </citation>
    <scope>NUCLEOTIDE SEQUENCE [LARGE SCALE GENOMIC DNA]</scope>
    <source>
        <strain evidence="2">IAC_01/95</strain>
    </source>
</reference>
<dbReference type="Proteomes" id="UP000053864">
    <property type="component" value="Unassembled WGS sequence"/>
</dbReference>
<gene>
    <name evidence="2" type="ORF">L914_12156</name>
    <name evidence="1" type="ORF">L916_12233</name>
</gene>
<evidence type="ECO:0000313" key="2">
    <source>
        <dbReference type="EMBL" id="ETM42147.1"/>
    </source>
</evidence>